<dbReference type="SUPFAM" id="SSF88713">
    <property type="entry name" value="Glycoside hydrolase/deacetylase"/>
    <property type="match status" value="1"/>
</dbReference>
<dbReference type="AlphaFoldDB" id="W4MEI3"/>
<dbReference type="GO" id="GO:0005975">
    <property type="term" value="P:carbohydrate metabolic process"/>
    <property type="evidence" value="ECO:0007669"/>
    <property type="project" value="InterPro"/>
</dbReference>
<evidence type="ECO:0000256" key="1">
    <source>
        <dbReference type="ARBA" id="ARBA00022729"/>
    </source>
</evidence>
<evidence type="ECO:0000313" key="4">
    <source>
        <dbReference type="Proteomes" id="UP000019140"/>
    </source>
</evidence>
<dbReference type="InterPro" id="IPR011330">
    <property type="entry name" value="Glyco_hydro/deAcase_b/a-brl"/>
</dbReference>
<evidence type="ECO:0000313" key="3">
    <source>
        <dbReference type="EMBL" id="ETX08749.1"/>
    </source>
</evidence>
<dbReference type="InterPro" id="IPR002509">
    <property type="entry name" value="NODB_dom"/>
</dbReference>
<reference evidence="3 4" key="1">
    <citation type="journal article" date="2014" name="Nature">
        <title>An environmental bacterial taxon with a large and distinct metabolic repertoire.</title>
        <authorList>
            <person name="Wilson M.C."/>
            <person name="Mori T."/>
            <person name="Ruckert C."/>
            <person name="Uria A.R."/>
            <person name="Helf M.J."/>
            <person name="Takada K."/>
            <person name="Gernert C."/>
            <person name="Steffens U.A."/>
            <person name="Heycke N."/>
            <person name="Schmitt S."/>
            <person name="Rinke C."/>
            <person name="Helfrich E.J."/>
            <person name="Brachmann A.O."/>
            <person name="Gurgui C."/>
            <person name="Wakimoto T."/>
            <person name="Kracht M."/>
            <person name="Crusemann M."/>
            <person name="Hentschel U."/>
            <person name="Abe I."/>
            <person name="Matsunaga S."/>
            <person name="Kalinowski J."/>
            <person name="Takeyama H."/>
            <person name="Piel J."/>
        </authorList>
    </citation>
    <scope>NUCLEOTIDE SEQUENCE [LARGE SCALE GENOMIC DNA]</scope>
    <source>
        <strain evidence="4">TSY2</strain>
    </source>
</reference>
<dbReference type="PANTHER" id="PTHR34216">
    <property type="match status" value="1"/>
</dbReference>
<dbReference type="Pfam" id="PF01522">
    <property type="entry name" value="Polysacc_deac_1"/>
    <property type="match status" value="1"/>
</dbReference>
<name>W4MEI3_9BACT</name>
<dbReference type="EMBL" id="AZHX01000141">
    <property type="protein sequence ID" value="ETX08749.1"/>
    <property type="molecule type" value="Genomic_DNA"/>
</dbReference>
<evidence type="ECO:0000259" key="2">
    <source>
        <dbReference type="PROSITE" id="PS51677"/>
    </source>
</evidence>
<comment type="caution">
    <text evidence="3">The sequence shown here is derived from an EMBL/GenBank/DDBJ whole genome shotgun (WGS) entry which is preliminary data.</text>
</comment>
<dbReference type="PROSITE" id="PS51677">
    <property type="entry name" value="NODB"/>
    <property type="match status" value="1"/>
</dbReference>
<dbReference type="InterPro" id="IPR051398">
    <property type="entry name" value="Polysacch_Deacetylase"/>
</dbReference>
<protein>
    <recommendedName>
        <fullName evidence="2">NodB homology domain-containing protein</fullName>
    </recommendedName>
</protein>
<keyword evidence="4" id="KW-1185">Reference proteome</keyword>
<dbReference type="Proteomes" id="UP000019140">
    <property type="component" value="Unassembled WGS sequence"/>
</dbReference>
<sequence length="286" mass="32364">MSQMRARLRWYVKKAARIGLAATSWGTGMLALRRCLYGEGQVRVLMYHRFRSSPYDPFSISVGAFEHQMAWLAEHGLAISLEEFGAFLSGQRRLLRDAVLVTVDDGFRDLWQEAVPILKRYKIPAVAFITSSDVAAASGDGEEGEQRLCWEEICNLPEYGVAVGSHARDHVSLATLSRNQVFFQADQSRRDIEAHLQMPVVAFAYPYGTWADYNDMTEEVLDNAGYTYVFTAQHGAVTPGTEPNRLPRIKVEGGEGLWVFKLLVHGGLDAWGWIDRFAWRWQKSVR</sequence>
<dbReference type="GO" id="GO:0016810">
    <property type="term" value="F:hydrolase activity, acting on carbon-nitrogen (but not peptide) bonds"/>
    <property type="evidence" value="ECO:0007669"/>
    <property type="project" value="InterPro"/>
</dbReference>
<dbReference type="CDD" id="cd10918">
    <property type="entry name" value="CE4_NodB_like_5s_6s"/>
    <property type="match status" value="1"/>
</dbReference>
<dbReference type="PANTHER" id="PTHR34216:SF7">
    <property type="entry name" value="POLY-BETA-1,6-N-ACETYL-D-GLUCOSAMINE N-DEACETYLASE"/>
    <property type="match status" value="1"/>
</dbReference>
<dbReference type="Gene3D" id="3.20.20.370">
    <property type="entry name" value="Glycoside hydrolase/deacetylase"/>
    <property type="match status" value="1"/>
</dbReference>
<proteinExistence type="predicted"/>
<gene>
    <name evidence="3" type="ORF">ETSY2_03550</name>
</gene>
<accession>W4MEI3</accession>
<keyword evidence="1" id="KW-0732">Signal</keyword>
<dbReference type="HOGENOM" id="CLU_030024_3_3_7"/>
<organism evidence="3 4">
    <name type="scientific">Candidatus Entotheonella gemina</name>
    <dbReference type="NCBI Taxonomy" id="1429439"/>
    <lineage>
        <taxon>Bacteria</taxon>
        <taxon>Pseudomonadati</taxon>
        <taxon>Nitrospinota/Tectimicrobiota group</taxon>
        <taxon>Candidatus Tectimicrobiota</taxon>
        <taxon>Candidatus Entotheonellia</taxon>
        <taxon>Candidatus Entotheonellales</taxon>
        <taxon>Candidatus Entotheonellaceae</taxon>
        <taxon>Candidatus Entotheonella</taxon>
    </lineage>
</organism>
<feature type="domain" description="NodB homology" evidence="2">
    <location>
        <begin position="97"/>
        <end position="286"/>
    </location>
</feature>